<dbReference type="InterPro" id="IPR050173">
    <property type="entry name" value="ABC_transporter_C-like"/>
</dbReference>
<keyword evidence="4 9" id="KW-0812">Transmembrane</keyword>
<feature type="transmembrane region" description="Helical" evidence="9">
    <location>
        <begin position="364"/>
        <end position="383"/>
    </location>
</feature>
<evidence type="ECO:0000256" key="8">
    <source>
        <dbReference type="ARBA" id="ARBA00023136"/>
    </source>
</evidence>
<feature type="domain" description="ABC transporter" evidence="10">
    <location>
        <begin position="1043"/>
        <end position="1277"/>
    </location>
</feature>
<dbReference type="InterPro" id="IPR011527">
    <property type="entry name" value="ABC1_TM_dom"/>
</dbReference>
<evidence type="ECO:0000256" key="3">
    <source>
        <dbReference type="ARBA" id="ARBA00022448"/>
    </source>
</evidence>
<dbReference type="PROSITE" id="PS50893">
    <property type="entry name" value="ABC_TRANSPORTER_2"/>
    <property type="match status" value="2"/>
</dbReference>
<feature type="transmembrane region" description="Helical" evidence="9">
    <location>
        <begin position="978"/>
        <end position="1000"/>
    </location>
</feature>
<dbReference type="Pfam" id="PF00664">
    <property type="entry name" value="ABC_membrane"/>
    <property type="match status" value="2"/>
</dbReference>
<evidence type="ECO:0000256" key="7">
    <source>
        <dbReference type="ARBA" id="ARBA00022989"/>
    </source>
</evidence>
<dbReference type="InterPro" id="IPR003439">
    <property type="entry name" value="ABC_transporter-like_ATP-bd"/>
</dbReference>
<feature type="domain" description="ABC transporter" evidence="10">
    <location>
        <begin position="422"/>
        <end position="644"/>
    </location>
</feature>
<evidence type="ECO:0000256" key="4">
    <source>
        <dbReference type="ARBA" id="ARBA00022692"/>
    </source>
</evidence>
<feature type="transmembrane region" description="Helical" evidence="9">
    <location>
        <begin position="833"/>
        <end position="854"/>
    </location>
</feature>
<comment type="subcellular location">
    <subcellularLocation>
        <location evidence="1">Membrane</location>
        <topology evidence="1">Multi-pass membrane protein</topology>
    </subcellularLocation>
</comment>
<dbReference type="InterPro" id="IPR036640">
    <property type="entry name" value="ABC1_TM_sf"/>
</dbReference>
<dbReference type="PANTHER" id="PTHR24223:SF456">
    <property type="entry name" value="MULTIDRUG RESISTANCE-ASSOCIATED PROTEIN LETHAL(2)03659"/>
    <property type="match status" value="1"/>
</dbReference>
<keyword evidence="5" id="KW-0547">Nucleotide-binding</keyword>
<dbReference type="Gene3D" id="3.40.50.300">
    <property type="entry name" value="P-loop containing nucleotide triphosphate hydrolases"/>
    <property type="match status" value="2"/>
</dbReference>
<dbReference type="Pfam" id="PF00005">
    <property type="entry name" value="ABC_tran"/>
    <property type="match status" value="2"/>
</dbReference>
<dbReference type="PANTHER" id="PTHR24223">
    <property type="entry name" value="ATP-BINDING CASSETTE SUB-FAMILY C"/>
    <property type="match status" value="1"/>
</dbReference>
<dbReference type="FunFam" id="3.40.50.300:FF:000997">
    <property type="entry name" value="Multidrug resistance-associated protein 1"/>
    <property type="match status" value="1"/>
</dbReference>
<dbReference type="EMBL" id="HBJA01085697">
    <property type="protein sequence ID" value="CAE0818700.1"/>
    <property type="molecule type" value="Transcribed_RNA"/>
</dbReference>
<dbReference type="CDD" id="cd03250">
    <property type="entry name" value="ABCC_MRP_domain1"/>
    <property type="match status" value="1"/>
</dbReference>
<dbReference type="InterPro" id="IPR027417">
    <property type="entry name" value="P-loop_NTPase"/>
</dbReference>
<accession>A0A7S4LBM3</accession>
<keyword evidence="6" id="KW-0067">ATP-binding</keyword>
<evidence type="ECO:0000259" key="11">
    <source>
        <dbReference type="PROSITE" id="PS50929"/>
    </source>
</evidence>
<dbReference type="CDD" id="cd18579">
    <property type="entry name" value="ABC_6TM_ABCC_D1"/>
    <property type="match status" value="1"/>
</dbReference>
<dbReference type="CDD" id="cd03244">
    <property type="entry name" value="ABCC_MRP_domain2"/>
    <property type="match status" value="1"/>
</dbReference>
<evidence type="ECO:0000256" key="6">
    <source>
        <dbReference type="ARBA" id="ARBA00022840"/>
    </source>
</evidence>
<dbReference type="InterPro" id="IPR044726">
    <property type="entry name" value="ABCC_6TM_D2"/>
</dbReference>
<keyword evidence="8 9" id="KW-0472">Membrane</keyword>
<keyword evidence="7 9" id="KW-1133">Transmembrane helix</keyword>
<proteinExistence type="inferred from homology"/>
<dbReference type="GO" id="GO:0005524">
    <property type="term" value="F:ATP binding"/>
    <property type="evidence" value="ECO:0007669"/>
    <property type="project" value="UniProtKB-KW"/>
</dbReference>
<name>A0A7S4LBM3_9EUGL</name>
<feature type="transmembrane region" description="Helical" evidence="9">
    <location>
        <begin position="720"/>
        <end position="740"/>
    </location>
</feature>
<dbReference type="CDD" id="cd18580">
    <property type="entry name" value="ABC_6TM_ABCC_D2"/>
    <property type="match status" value="1"/>
</dbReference>
<dbReference type="GO" id="GO:0016887">
    <property type="term" value="F:ATP hydrolysis activity"/>
    <property type="evidence" value="ECO:0007669"/>
    <property type="project" value="InterPro"/>
</dbReference>
<dbReference type="InterPro" id="IPR003593">
    <property type="entry name" value="AAA+_ATPase"/>
</dbReference>
<keyword evidence="3" id="KW-0813">Transport</keyword>
<dbReference type="Gene3D" id="1.20.1560.10">
    <property type="entry name" value="ABC transporter type 1, transmembrane domain"/>
    <property type="match status" value="2"/>
</dbReference>
<feature type="domain" description="ABC transmembrane type-1" evidence="11">
    <location>
        <begin position="113"/>
        <end position="391"/>
    </location>
</feature>
<protein>
    <recommendedName>
        <fullName evidence="13">ATP-dependent transporter ycf16</fullName>
    </recommendedName>
</protein>
<feature type="transmembrane region" description="Helical" evidence="9">
    <location>
        <begin position="860"/>
        <end position="879"/>
    </location>
</feature>
<dbReference type="SMART" id="SM00382">
    <property type="entry name" value="AAA"/>
    <property type="match status" value="2"/>
</dbReference>
<evidence type="ECO:0000256" key="1">
    <source>
        <dbReference type="ARBA" id="ARBA00004141"/>
    </source>
</evidence>
<dbReference type="SUPFAM" id="SSF52540">
    <property type="entry name" value="P-loop containing nucleoside triphosphate hydrolases"/>
    <property type="match status" value="2"/>
</dbReference>
<evidence type="ECO:0000256" key="9">
    <source>
        <dbReference type="SAM" id="Phobius"/>
    </source>
</evidence>
<evidence type="ECO:0000259" key="10">
    <source>
        <dbReference type="PROSITE" id="PS50893"/>
    </source>
</evidence>
<dbReference type="InterPro" id="IPR017871">
    <property type="entry name" value="ABC_transporter-like_CS"/>
</dbReference>
<feature type="transmembrane region" description="Helical" evidence="9">
    <location>
        <begin position="236"/>
        <end position="262"/>
    </location>
</feature>
<dbReference type="PROSITE" id="PS00211">
    <property type="entry name" value="ABC_TRANSPORTER_1"/>
    <property type="match status" value="1"/>
</dbReference>
<feature type="domain" description="ABC transmembrane type-1" evidence="11">
    <location>
        <begin position="732"/>
        <end position="1008"/>
    </location>
</feature>
<organism evidence="12">
    <name type="scientific">Eutreptiella gymnastica</name>
    <dbReference type="NCBI Taxonomy" id="73025"/>
    <lineage>
        <taxon>Eukaryota</taxon>
        <taxon>Discoba</taxon>
        <taxon>Euglenozoa</taxon>
        <taxon>Euglenida</taxon>
        <taxon>Spirocuta</taxon>
        <taxon>Euglenophyceae</taxon>
        <taxon>Eutreptiales</taxon>
        <taxon>Eutreptiaceae</taxon>
        <taxon>Eutreptiella</taxon>
    </lineage>
</organism>
<dbReference type="PROSITE" id="PS50929">
    <property type="entry name" value="ABC_TM1F"/>
    <property type="match status" value="2"/>
</dbReference>
<reference evidence="12" key="1">
    <citation type="submission" date="2021-01" db="EMBL/GenBank/DDBJ databases">
        <authorList>
            <person name="Corre E."/>
            <person name="Pelletier E."/>
            <person name="Niang G."/>
            <person name="Scheremetjew M."/>
            <person name="Finn R."/>
            <person name="Kale V."/>
            <person name="Holt S."/>
            <person name="Cochrane G."/>
            <person name="Meng A."/>
            <person name="Brown T."/>
            <person name="Cohen L."/>
        </authorList>
    </citation>
    <scope>NUCLEOTIDE SEQUENCE</scope>
    <source>
        <strain evidence="12">CCMP1594</strain>
    </source>
</reference>
<dbReference type="SUPFAM" id="SSF90123">
    <property type="entry name" value="ABC transporter transmembrane region"/>
    <property type="match status" value="2"/>
</dbReference>
<evidence type="ECO:0000256" key="2">
    <source>
        <dbReference type="ARBA" id="ARBA00009726"/>
    </source>
</evidence>
<evidence type="ECO:0000313" key="12">
    <source>
        <dbReference type="EMBL" id="CAE0818700.1"/>
    </source>
</evidence>
<dbReference type="GO" id="GO:0016020">
    <property type="term" value="C:membrane"/>
    <property type="evidence" value="ECO:0007669"/>
    <property type="project" value="UniProtKB-SubCell"/>
</dbReference>
<comment type="similarity">
    <text evidence="2">Belongs to the ABC transporter superfamily. ABCC family. Conjugate transporter (TC 3.A.1.208) subfamily.</text>
</comment>
<feature type="transmembrane region" description="Helical" evidence="9">
    <location>
        <begin position="332"/>
        <end position="352"/>
    </location>
</feature>
<dbReference type="FunFam" id="1.20.1560.10:FF:000006">
    <property type="entry name" value="ATP-binding cassette, sub-family C (CFTR/MRP), member 9"/>
    <property type="match status" value="1"/>
</dbReference>
<sequence>MTALAIGYWPAPERGHKAQSSAPKAEPVEADRVTFPERSSSVVSRVLWSWMTPLVSTGSRRTLRQSDVWQISDYDGARFNHQQFVQQWEKEKQKDKPSLFWALHRTFGRKFYVAGVWRFLTDALSFLGPFLLGQLIGVVSGDAPVIQGFAIALTLFVGQFLGQTTDNIFLKKILGCGMHVHGTLMAEIYQKSMRLSNSARAGTSSGQIINHMAVDAEQLQQALNTAHVVWAAPLRILVAVLFLYNVLGVAAVAGFAAILALLPVQLKAAERLGKFTNQSRIHADTRVSLINEMLKGIRVIKSYVWEKPFLQRVASARDQELMWYRKAAVVRALLNLLVGLSPLILAFVSFSVHGLLGGTLTPLIVFPSLSLFTIIQLPLWFIPPAIQSIIQARVAYRRLEDFLLAEEAAPCLVQHSPKDVAVEISDGNFSWYNEEGPSLRDVNLSIAKGELVCIVGSTGSGKSNILQAILGEMQQVSGKLAVYGTIGYASQKAWLCKGTLRENVTFGRPMDWARYERAIEAAQLKEDVEGFAAGHEQELGEGGVNLSGGQRQRVAVARAVYSNADIYLFDDSLSALDAKVGRAMFDELIRSELSDRTRLWVCNQWQFLPQADKVIVVKDGAISAVGTYDELAKSNADFTQFMVMGMDGDASGDAAASATSTEVSSAAPSILRDQAATADAASQASAEEEEEGKAPSAAGKLISEEKAVTGTTLSGRNLRFYITALGGLRVAVLALGVYALTEICRVGTSLWLTWWSGGRWGFPVLLWMGIYALWGLGQTLFSLVNSVFLAHRGVHAARALHENMLSRIMKAPVAFFDATPRGRMVNRFTKDQATVDVYLMSNVSAFSSACFLMLSTTLLVLFNTPYTALTLVPLAFFFLRTQRRFRRTMRELKRFDAVTRSPIYSHFGEALEGMPTIRSFRAQPHMTDMNYRDIMNNQRFNYAILALNRWLAVRLELIGSIVVLSAGCFAVLQRQQLGAAALGLTLSQTFSITGLLGFLIRMTAELENAFTAVERINEYTGVPQEREGHALDAPAAWPSAGAVVFKGVEMRYRSDMAPSLKGLNFAIRPAEKIGVVGRTGAGKSSLLVCMYRLTELSAGSIKIDGVNIADLDLDTLRRAISIIPQDPTLFTGTIRYNLDPENVKTDDEIWAALRQANLSSYVEDLSMKLETQVGEGGSIFSVGGKQLLCLARALLRDARVIVIDEATANIDNVTDELIQQTIRTQFAQSTVITIAHRLNTIIDSDRVLVLDRGEVVQFDAPSALLKIPAHQPSIFRDLVEETGSQSARKLIRMASTQSLTKKLSSKEMLFTFDE</sequence>
<gene>
    <name evidence="12" type="ORF">EGYM00163_LOCUS29868</name>
</gene>
<feature type="transmembrane region" description="Helical" evidence="9">
    <location>
        <begin position="951"/>
        <end position="972"/>
    </location>
</feature>
<evidence type="ECO:0008006" key="13">
    <source>
        <dbReference type="Google" id="ProtNLM"/>
    </source>
</evidence>
<dbReference type="GO" id="GO:0140359">
    <property type="term" value="F:ABC-type transporter activity"/>
    <property type="evidence" value="ECO:0007669"/>
    <property type="project" value="InterPro"/>
</dbReference>
<dbReference type="FunFam" id="3.40.50.300:FF:000163">
    <property type="entry name" value="Multidrug resistance-associated protein member 4"/>
    <property type="match status" value="1"/>
</dbReference>
<dbReference type="InterPro" id="IPR044746">
    <property type="entry name" value="ABCC_6TM_D1"/>
</dbReference>
<evidence type="ECO:0000256" key="5">
    <source>
        <dbReference type="ARBA" id="ARBA00022741"/>
    </source>
</evidence>
<dbReference type="FunFam" id="1.20.1560.10:FF:000010">
    <property type="entry name" value="Multidrug resistance-associated ABC transporter"/>
    <property type="match status" value="1"/>
</dbReference>
<feature type="transmembrane region" description="Helical" evidence="9">
    <location>
        <begin position="760"/>
        <end position="784"/>
    </location>
</feature>